<protein>
    <submittedName>
        <fullName evidence="1">Uncharacterized protein</fullName>
    </submittedName>
</protein>
<evidence type="ECO:0000313" key="1">
    <source>
        <dbReference type="EMBL" id="KAF9479306.1"/>
    </source>
</evidence>
<dbReference type="AlphaFoldDB" id="A0A9P5Z1V4"/>
<dbReference type="EMBL" id="MU155216">
    <property type="protein sequence ID" value="KAF9479306.1"/>
    <property type="molecule type" value="Genomic_DNA"/>
</dbReference>
<proteinExistence type="predicted"/>
<dbReference type="OrthoDB" id="3256525at2759"/>
<name>A0A9P5Z1V4_9AGAR</name>
<gene>
    <name evidence="1" type="ORF">BDN70DRAFT_878981</name>
</gene>
<evidence type="ECO:0000313" key="2">
    <source>
        <dbReference type="Proteomes" id="UP000807469"/>
    </source>
</evidence>
<dbReference type="Proteomes" id="UP000807469">
    <property type="component" value="Unassembled WGS sequence"/>
</dbReference>
<accession>A0A9P5Z1V4</accession>
<organism evidence="1 2">
    <name type="scientific">Pholiota conissans</name>
    <dbReference type="NCBI Taxonomy" id="109636"/>
    <lineage>
        <taxon>Eukaryota</taxon>
        <taxon>Fungi</taxon>
        <taxon>Dikarya</taxon>
        <taxon>Basidiomycota</taxon>
        <taxon>Agaricomycotina</taxon>
        <taxon>Agaricomycetes</taxon>
        <taxon>Agaricomycetidae</taxon>
        <taxon>Agaricales</taxon>
        <taxon>Agaricineae</taxon>
        <taxon>Strophariaceae</taxon>
        <taxon>Pholiota</taxon>
    </lineage>
</organism>
<keyword evidence="2" id="KW-1185">Reference proteome</keyword>
<dbReference type="SUPFAM" id="SSF52047">
    <property type="entry name" value="RNI-like"/>
    <property type="match status" value="1"/>
</dbReference>
<dbReference type="Gene3D" id="3.80.10.10">
    <property type="entry name" value="Ribonuclease Inhibitor"/>
    <property type="match status" value="1"/>
</dbReference>
<reference evidence="1" key="1">
    <citation type="submission" date="2020-11" db="EMBL/GenBank/DDBJ databases">
        <authorList>
            <consortium name="DOE Joint Genome Institute"/>
            <person name="Ahrendt S."/>
            <person name="Riley R."/>
            <person name="Andreopoulos W."/>
            <person name="Labutti K."/>
            <person name="Pangilinan J."/>
            <person name="Ruiz-Duenas F.J."/>
            <person name="Barrasa J.M."/>
            <person name="Sanchez-Garcia M."/>
            <person name="Camarero S."/>
            <person name="Miyauchi S."/>
            <person name="Serrano A."/>
            <person name="Linde D."/>
            <person name="Babiker R."/>
            <person name="Drula E."/>
            <person name="Ayuso-Fernandez I."/>
            <person name="Pacheco R."/>
            <person name="Padilla G."/>
            <person name="Ferreira P."/>
            <person name="Barriuso J."/>
            <person name="Kellner H."/>
            <person name="Castanera R."/>
            <person name="Alfaro M."/>
            <person name="Ramirez L."/>
            <person name="Pisabarro A.G."/>
            <person name="Kuo A."/>
            <person name="Tritt A."/>
            <person name="Lipzen A."/>
            <person name="He G."/>
            <person name="Yan M."/>
            <person name="Ng V."/>
            <person name="Cullen D."/>
            <person name="Martin F."/>
            <person name="Rosso M.-N."/>
            <person name="Henrissat B."/>
            <person name="Hibbett D."/>
            <person name="Martinez A.T."/>
            <person name="Grigoriev I.V."/>
        </authorList>
    </citation>
    <scope>NUCLEOTIDE SEQUENCE</scope>
    <source>
        <strain evidence="1">CIRM-BRFM 674</strain>
    </source>
</reference>
<comment type="caution">
    <text evidence="1">The sequence shown here is derived from an EMBL/GenBank/DDBJ whole genome shotgun (WGS) entry which is preliminary data.</text>
</comment>
<sequence length="475" mass="54531">MPVSHPATNLNSLQHPRHLTTEIYFEYSMGSYLSTAEHSFKEEQRLDSLRLFLGDFVPERKALPSMEGYDQQSKALPDLPIEVWSIIVDLATYVPGAYDVEDYSAIAAFTCDNRGICARSRFESSLKTKIALSLVCKGLNSIMHHSLFEHLRITSGKKAIAIASVLKQRKDAGSRTRRIDLALEGKHEWTDKHTAAMISIFQNCPNLVCFSTAFYDPDPWVYFILYLVHALSYHKSLKRLEIKAQKDVMRNIEGCLRYLEVLWVLPKEETARRGMSSIQRFVLPQLRVLSIGSDNYTDEIWCVEVPNLRACIMGQNNKSMMLHMPMEHIEFLWAFDASIVVSYLGVLSSLKTLSIKYTELATQKFLWPKDVQLPSLQCIIIEEVASNFRHISGIENLEENLERFTSPDLFPNLQRVKIHLSFSKDNLEGTEPAIRLMWLKSCVERGLQIEMLQGNMERSADEWKALSRDRMDNIL</sequence>
<dbReference type="InterPro" id="IPR032675">
    <property type="entry name" value="LRR_dom_sf"/>
</dbReference>